<comment type="caution">
    <text evidence="1">The sequence shown here is derived from an EMBL/GenBank/DDBJ whole genome shotgun (WGS) entry which is preliminary data.</text>
</comment>
<proteinExistence type="predicted"/>
<reference evidence="1 2" key="1">
    <citation type="journal article" date="2020" name="Insects">
        <title>Bacteria Belonging to Pseudomonas typographi sp. nov. from the Bark Beetle Ips typographus Have Genomic Potential to Aid in the Host Ecology.</title>
        <authorList>
            <person name="Peral-Aranega E."/>
            <person name="Saati-Santamaria Z."/>
            <person name="Kolarik M."/>
            <person name="Rivas R."/>
            <person name="Garcia-Fraile P."/>
        </authorList>
    </citation>
    <scope>NUCLEOTIDE SEQUENCE [LARGE SCALE GENOMIC DNA]</scope>
    <source>
        <strain evidence="1 2">CA3A</strain>
    </source>
</reference>
<dbReference type="NCBIfam" id="TIGR03696">
    <property type="entry name" value="Rhs_assc_core"/>
    <property type="match status" value="1"/>
</dbReference>
<dbReference type="Proteomes" id="UP000805841">
    <property type="component" value="Unassembled WGS sequence"/>
</dbReference>
<sequence length="276" mass="30064">MKGNPHTPPLLCTDAMGNSLFGLDAYGFFSQRPATYFASTPPEYTGRAYLFGNGHRAYIPGLRRFAQADTFSPFAAGGLNSYAYCLSDPVNRQDLSGHASIFSRLAKLFRRGAKKPRAANSGRALDAMSDPIAGAPALANLRQGELPYEMGLYGKASDVYGKISRSGEPGFVDRLVKGRPYKFVMTRDGTLSVSPWVRETGTPSHPVVAFHGTAPGDRTPDIIAAGNLIKRSRKAVALGNWSGHYRPPFQSLDSPAHYFTRQGLQVERVAYPARIF</sequence>
<dbReference type="RefSeq" id="WP_238936539.1">
    <property type="nucleotide sequence ID" value="NZ_JAAOCA010000021.1"/>
</dbReference>
<dbReference type="EMBL" id="JAAOCA010000021">
    <property type="protein sequence ID" value="MBD1600442.1"/>
    <property type="molecule type" value="Genomic_DNA"/>
</dbReference>
<accession>A0ABR7Z4Y6</accession>
<protein>
    <submittedName>
        <fullName evidence="1">RHS repeat-associated core domain-containing protein</fullName>
    </submittedName>
</protein>
<gene>
    <name evidence="1" type="ORF">HAQ05_17235</name>
</gene>
<evidence type="ECO:0000313" key="2">
    <source>
        <dbReference type="Proteomes" id="UP000805841"/>
    </source>
</evidence>
<dbReference type="InterPro" id="IPR022385">
    <property type="entry name" value="Rhs_assc_core"/>
</dbReference>
<dbReference type="Gene3D" id="2.180.10.10">
    <property type="entry name" value="RHS repeat-associated core"/>
    <property type="match status" value="1"/>
</dbReference>
<evidence type="ECO:0000313" key="1">
    <source>
        <dbReference type="EMBL" id="MBD1600442.1"/>
    </source>
</evidence>
<keyword evidence="2" id="KW-1185">Reference proteome</keyword>
<name>A0ABR7Z4Y6_9PSED</name>
<organism evidence="1 2">
    <name type="scientific">Pseudomonas typographi</name>
    <dbReference type="NCBI Taxonomy" id="2715964"/>
    <lineage>
        <taxon>Bacteria</taxon>
        <taxon>Pseudomonadati</taxon>
        <taxon>Pseudomonadota</taxon>
        <taxon>Gammaproteobacteria</taxon>
        <taxon>Pseudomonadales</taxon>
        <taxon>Pseudomonadaceae</taxon>
        <taxon>Pseudomonas</taxon>
    </lineage>
</organism>